<keyword evidence="6 12" id="KW-0812">Transmembrane</keyword>
<comment type="subcellular location">
    <subcellularLocation>
        <location evidence="12">Cell inner membrane</location>
        <topology evidence="12">Multi-pass membrane protein</topology>
    </subcellularLocation>
    <subcellularLocation>
        <location evidence="1">Cell membrane</location>
        <topology evidence="1">Multi-pass membrane protein</topology>
    </subcellularLocation>
</comment>
<dbReference type="EMBL" id="PIPR01000001">
    <property type="protein sequence ID" value="RUO41633.1"/>
    <property type="molecule type" value="Genomic_DNA"/>
</dbReference>
<dbReference type="RefSeq" id="WP_169930368.1">
    <property type="nucleotide sequence ID" value="NZ_PIPR01000001.1"/>
</dbReference>
<feature type="transmembrane region" description="Helical" evidence="12">
    <location>
        <begin position="46"/>
        <end position="64"/>
    </location>
</feature>
<dbReference type="GO" id="GO:0009276">
    <property type="term" value="C:Gram-negative-bacterium-type cell wall"/>
    <property type="evidence" value="ECO:0007669"/>
    <property type="project" value="InterPro"/>
</dbReference>
<evidence type="ECO:0000256" key="6">
    <source>
        <dbReference type="ARBA" id="ARBA00022692"/>
    </source>
</evidence>
<dbReference type="UniPathway" id="UPA00281"/>
<evidence type="ECO:0000256" key="12">
    <source>
        <dbReference type="HAMAP-Rule" id="MF_02030"/>
    </source>
</evidence>
<evidence type="ECO:0000256" key="7">
    <source>
        <dbReference type="ARBA" id="ARBA00022842"/>
    </source>
</evidence>
<dbReference type="GO" id="GO:0016757">
    <property type="term" value="F:glycosyltransferase activity"/>
    <property type="evidence" value="ECO:0007669"/>
    <property type="project" value="UniProtKB-KW"/>
</dbReference>
<name>A0A7Z7EU03_9GAMM</name>
<comment type="cofactor">
    <cofactor evidence="12 13">
        <name>Mg(2+)</name>
        <dbReference type="ChEBI" id="CHEBI:18420"/>
    </cofactor>
</comment>
<dbReference type="HAMAP" id="MF_02030">
    <property type="entry name" value="WecA_Gammaproteo"/>
    <property type="match status" value="1"/>
</dbReference>
<comment type="catalytic activity">
    <reaction evidence="12">
        <text>di-trans,octa-cis-undecaprenyl phosphate + UDP-N-acetyl-alpha-D-glucosamine = N-acetyl-alpha-D-glucosaminyl-di-trans,octa-cis-undecaprenyl diphosphate + UMP</text>
        <dbReference type="Rhea" id="RHEA:28090"/>
        <dbReference type="ChEBI" id="CHEBI:57705"/>
        <dbReference type="ChEBI" id="CHEBI:57865"/>
        <dbReference type="ChEBI" id="CHEBI:60392"/>
        <dbReference type="ChEBI" id="CHEBI:62959"/>
        <dbReference type="EC" id="2.7.8.33"/>
    </reaction>
</comment>
<keyword evidence="15" id="KW-1185">Reference proteome</keyword>
<dbReference type="InterPro" id="IPR018480">
    <property type="entry name" value="PNAcMuramoyl-5peptid_Trfase_CS"/>
</dbReference>
<evidence type="ECO:0000256" key="9">
    <source>
        <dbReference type="ARBA" id="ARBA00022989"/>
    </source>
</evidence>
<comment type="function">
    <text evidence="12">Catalyzes the transfer of the GlcNAc-1-phosphate moiety from UDP-GlcNAc onto the carrier lipid undecaprenyl phosphate (C55-P), yielding GlcNAc-pyrophosphoryl-undecaprenyl (GlcNAc-PP-C55).</text>
</comment>
<dbReference type="GO" id="GO:0000287">
    <property type="term" value="F:magnesium ion binding"/>
    <property type="evidence" value="ECO:0007669"/>
    <property type="project" value="InterPro"/>
</dbReference>
<feature type="transmembrane region" description="Helical" evidence="12">
    <location>
        <begin position="219"/>
        <end position="239"/>
    </location>
</feature>
<dbReference type="GO" id="GO:0009243">
    <property type="term" value="P:O antigen biosynthetic process"/>
    <property type="evidence" value="ECO:0007669"/>
    <property type="project" value="UniProtKB-UniRule"/>
</dbReference>
<keyword evidence="10 12" id="KW-0472">Membrane</keyword>
<dbReference type="GO" id="GO:0071555">
    <property type="term" value="P:cell wall organization"/>
    <property type="evidence" value="ECO:0007669"/>
    <property type="project" value="TreeGrafter"/>
</dbReference>
<feature type="transmembrane region" description="Helical" evidence="12">
    <location>
        <begin position="98"/>
        <end position="116"/>
    </location>
</feature>
<evidence type="ECO:0000256" key="1">
    <source>
        <dbReference type="ARBA" id="ARBA00004651"/>
    </source>
</evidence>
<evidence type="ECO:0000256" key="11">
    <source>
        <dbReference type="ARBA" id="ARBA00023211"/>
    </source>
</evidence>
<dbReference type="PANTHER" id="PTHR22926:SF3">
    <property type="entry name" value="UNDECAPRENYL-PHOSPHATE ALPHA-N-ACETYLGLUCOSAMINYL 1-PHOSPHATE TRANSFERASE"/>
    <property type="match status" value="1"/>
</dbReference>
<dbReference type="Proteomes" id="UP000287766">
    <property type="component" value="Unassembled WGS sequence"/>
</dbReference>
<dbReference type="GO" id="GO:0005886">
    <property type="term" value="C:plasma membrane"/>
    <property type="evidence" value="ECO:0007669"/>
    <property type="project" value="UniProtKB-SubCell"/>
</dbReference>
<comment type="caution">
    <text evidence="14">The sequence shown here is derived from an EMBL/GenBank/DDBJ whole genome shotgun (WGS) entry which is preliminary data.</text>
</comment>
<gene>
    <name evidence="12 14" type="primary">wecA</name>
    <name evidence="14" type="ORF">CWE22_05610</name>
</gene>
<comment type="similarity">
    <text evidence="12">Belongs to the glycosyltransferase 4 family. WecA subfamily.</text>
</comment>
<evidence type="ECO:0000256" key="5">
    <source>
        <dbReference type="ARBA" id="ARBA00022679"/>
    </source>
</evidence>
<keyword evidence="7 12" id="KW-0460">Magnesium</keyword>
<dbReference type="Pfam" id="PF00953">
    <property type="entry name" value="Glycos_transf_4"/>
    <property type="match status" value="1"/>
</dbReference>
<dbReference type="PROSITE" id="PS01348">
    <property type="entry name" value="MRAY_2"/>
    <property type="match status" value="1"/>
</dbReference>
<feature type="transmembrane region" description="Helical" evidence="12">
    <location>
        <begin position="122"/>
        <end position="145"/>
    </location>
</feature>
<feature type="transmembrane region" description="Helical" evidence="12">
    <location>
        <begin position="251"/>
        <end position="273"/>
    </location>
</feature>
<dbReference type="EC" id="2.7.8.33" evidence="12"/>
<protein>
    <recommendedName>
        <fullName evidence="12">Undecaprenyl-phosphate alpha-N-acetylglucosaminyl 1-phosphate transferase</fullName>
        <ecNumber evidence="12">2.7.8.33</ecNumber>
    </recommendedName>
    <alternativeName>
        <fullName evidence="12">UDP-GlcNAc:undecaprenyl-phosphate GlcNAc-1-phosphate transferase</fullName>
    </alternativeName>
    <alternativeName>
        <fullName evidence="12">Undecaprenyl-phosphate GlcNAc-1-phosphate transferase</fullName>
    </alternativeName>
</protein>
<proteinExistence type="inferred from homology"/>
<keyword evidence="11 12" id="KW-0464">Manganese</keyword>
<feature type="binding site" evidence="13">
    <location>
        <position position="215"/>
    </location>
    <ligand>
        <name>Mg(2+)</name>
        <dbReference type="ChEBI" id="CHEBI:18420"/>
    </ligand>
</feature>
<dbReference type="AlphaFoldDB" id="A0A7Z7EU03"/>
<dbReference type="InterPro" id="IPR000715">
    <property type="entry name" value="Glycosyl_transferase_4"/>
</dbReference>
<dbReference type="GO" id="GO:0044038">
    <property type="term" value="P:cell wall macromolecule biosynthetic process"/>
    <property type="evidence" value="ECO:0007669"/>
    <property type="project" value="TreeGrafter"/>
</dbReference>
<feature type="transmembrane region" description="Helical" evidence="12">
    <location>
        <begin position="70"/>
        <end position="86"/>
    </location>
</feature>
<evidence type="ECO:0000313" key="14">
    <source>
        <dbReference type="EMBL" id="RUO41633.1"/>
    </source>
</evidence>
<feature type="transmembrane region" description="Helical" evidence="12">
    <location>
        <begin position="6"/>
        <end position="26"/>
    </location>
</feature>
<evidence type="ECO:0000256" key="3">
    <source>
        <dbReference type="ARBA" id="ARBA00022519"/>
    </source>
</evidence>
<dbReference type="NCBIfam" id="TIGR02380">
    <property type="entry name" value="ECA_wecA"/>
    <property type="match status" value="1"/>
</dbReference>
<feature type="transmembrane region" description="Helical" evidence="12">
    <location>
        <begin position="157"/>
        <end position="174"/>
    </location>
</feature>
<feature type="transmembrane region" description="Helical" evidence="12">
    <location>
        <begin position="180"/>
        <end position="198"/>
    </location>
</feature>
<feature type="binding site" evidence="13">
    <location>
        <position position="150"/>
    </location>
    <ligand>
        <name>Mg(2+)</name>
        <dbReference type="ChEBI" id="CHEBI:18420"/>
    </ligand>
</feature>
<dbReference type="InterPro" id="IPR012750">
    <property type="entry name" value="ECA_WecA-rel"/>
</dbReference>
<evidence type="ECO:0000256" key="2">
    <source>
        <dbReference type="ARBA" id="ARBA00022475"/>
    </source>
</evidence>
<comment type="pathway">
    <text evidence="12">Bacterial outer membrane biogenesis; LPS O-antigen biosynthesis.</text>
</comment>
<keyword evidence="13" id="KW-0479">Metal-binding</keyword>
<keyword evidence="9 12" id="KW-1133">Transmembrane helix</keyword>
<dbReference type="GO" id="GO:0036380">
    <property type="term" value="F:UDP-N-acetylglucosamine-undecaprenyl-phosphate N-acetylglucosaminephosphotransferase activity"/>
    <property type="evidence" value="ECO:0007669"/>
    <property type="project" value="UniProtKB-UniRule"/>
</dbReference>
<keyword evidence="2 12" id="KW-1003">Cell membrane</keyword>
<accession>A0A7Z7EU03</accession>
<feature type="transmembrane region" description="Helical" evidence="12">
    <location>
        <begin position="304"/>
        <end position="325"/>
    </location>
</feature>
<reference evidence="15" key="1">
    <citation type="journal article" date="2018" name="Front. Microbiol.">
        <title>Genome-Based Analysis Reveals the Taxonomy and Diversity of the Family Idiomarinaceae.</title>
        <authorList>
            <person name="Liu Y."/>
            <person name="Lai Q."/>
            <person name="Shao Z."/>
        </authorList>
    </citation>
    <scope>NUCLEOTIDE SEQUENCE [LARGE SCALE GENOMIC DNA]</scope>
    <source>
        <strain evidence="15">KYW314</strain>
    </source>
</reference>
<organism evidence="14 15">
    <name type="scientific">Pseudidiomarina aestuarii</name>
    <dbReference type="NCBI Taxonomy" id="624146"/>
    <lineage>
        <taxon>Bacteria</taxon>
        <taxon>Pseudomonadati</taxon>
        <taxon>Pseudomonadota</taxon>
        <taxon>Gammaproteobacteria</taxon>
        <taxon>Alteromonadales</taxon>
        <taxon>Idiomarinaceae</taxon>
        <taxon>Pseudidiomarina</taxon>
    </lineage>
</organism>
<keyword evidence="4 12" id="KW-0328">Glycosyltransferase</keyword>
<sequence>MTIWILAIVALVLSAVLCQLLIPFAWRTNLLDEPCNRKQHNGSVPLVGGIAIFLTTLILVPFAVPMSMDVRLFLTAAGFMVFIGVLDDRFDLNVGLRFTAQMLAAAVVVFGAGAQISQLGNLVGLGVVELGWFSMPFTLLAMVAAMNAYNMIDGMDGLLGSLALIAFAGIAVLAALNHQYLPLMAAMIISGALVPFLIRNMGIRNRLIRKIFMGDAGSMFIGFTVVWCLIILTHPQILIDGSINSTNGLTAVRPVAVLWIIAIPLMDMIAIMIRRMMKGQSPFKPDREHLHHIFMRAGFTQRQALLIISMMALLLAAVGITLELLQAPELLVLTLYISVFAVYLGMLKNIWRIVSFIRQKRDVEAAQHESP</sequence>
<evidence type="ECO:0000256" key="13">
    <source>
        <dbReference type="PIRSR" id="PIRSR600715-1"/>
    </source>
</evidence>
<evidence type="ECO:0000256" key="8">
    <source>
        <dbReference type="ARBA" id="ARBA00022985"/>
    </source>
</evidence>
<feature type="transmembrane region" description="Helical" evidence="12">
    <location>
        <begin position="331"/>
        <end position="351"/>
    </location>
</feature>
<keyword evidence="5 12" id="KW-0808">Transferase</keyword>
<keyword evidence="8 12" id="KW-0448">Lipopolysaccharide biosynthesis</keyword>
<evidence type="ECO:0000256" key="4">
    <source>
        <dbReference type="ARBA" id="ARBA00022676"/>
    </source>
</evidence>
<comment type="cofactor">
    <cofactor evidence="12">
        <name>Mn(2+)</name>
        <dbReference type="ChEBI" id="CHEBI:29035"/>
    </cofactor>
</comment>
<dbReference type="CDD" id="cd06853">
    <property type="entry name" value="GT_WecA_like"/>
    <property type="match status" value="1"/>
</dbReference>
<dbReference type="GO" id="GO:0030145">
    <property type="term" value="F:manganese ion binding"/>
    <property type="evidence" value="ECO:0007669"/>
    <property type="project" value="InterPro"/>
</dbReference>
<evidence type="ECO:0000313" key="15">
    <source>
        <dbReference type="Proteomes" id="UP000287766"/>
    </source>
</evidence>
<keyword evidence="3 12" id="KW-0997">Cell inner membrane</keyword>
<dbReference type="PANTHER" id="PTHR22926">
    <property type="entry name" value="PHOSPHO-N-ACETYLMURAMOYL-PENTAPEPTIDE-TRANSFERASE"/>
    <property type="match status" value="1"/>
</dbReference>
<evidence type="ECO:0000256" key="10">
    <source>
        <dbReference type="ARBA" id="ARBA00023136"/>
    </source>
</evidence>